<dbReference type="PANTHER" id="PTHR13748">
    <property type="entry name" value="COBW-RELATED"/>
    <property type="match status" value="1"/>
</dbReference>
<evidence type="ECO:0000313" key="4">
    <source>
        <dbReference type="Proteomes" id="UP000322822"/>
    </source>
</evidence>
<comment type="function">
    <text evidence="1">Zinc chaperone that directly transfers zinc cofactor to target proteins, thereby activating them. Zinc is transferred from the CXCC motif in the GTPase domain to the zinc binding site in target proteins in a process requiring GTP hydrolysis.</text>
</comment>
<feature type="domain" description="CobW C-terminal" evidence="2">
    <location>
        <begin position="230"/>
        <end position="330"/>
    </location>
</feature>
<organism evidence="3 4">
    <name type="scientific">Cupriavidus pauculus</name>
    <dbReference type="NCBI Taxonomy" id="82633"/>
    <lineage>
        <taxon>Bacteria</taxon>
        <taxon>Pseudomonadati</taxon>
        <taxon>Pseudomonadota</taxon>
        <taxon>Betaproteobacteria</taxon>
        <taxon>Burkholderiales</taxon>
        <taxon>Burkholderiaceae</taxon>
        <taxon>Cupriavidus</taxon>
    </lineage>
</organism>
<dbReference type="Pfam" id="PF07683">
    <property type="entry name" value="CobW_C"/>
    <property type="match status" value="1"/>
</dbReference>
<dbReference type="InterPro" id="IPR003495">
    <property type="entry name" value="CobW/HypB/UreG_nucleotide-bd"/>
</dbReference>
<evidence type="ECO:0000256" key="1">
    <source>
        <dbReference type="ARBA" id="ARBA00045658"/>
    </source>
</evidence>
<dbReference type="Proteomes" id="UP000322822">
    <property type="component" value="Chromosome 2"/>
</dbReference>
<dbReference type="EMBL" id="CP044067">
    <property type="protein sequence ID" value="QET05266.1"/>
    <property type="molecule type" value="Genomic_DNA"/>
</dbReference>
<dbReference type="InterPro" id="IPR027417">
    <property type="entry name" value="P-loop_NTPase"/>
</dbReference>
<dbReference type="SUPFAM" id="SSF52540">
    <property type="entry name" value="P-loop containing nucleoside triphosphate hydrolases"/>
    <property type="match status" value="1"/>
</dbReference>
<dbReference type="CDD" id="cd03112">
    <property type="entry name" value="CobW-like"/>
    <property type="match status" value="1"/>
</dbReference>
<dbReference type="SMART" id="SM00833">
    <property type="entry name" value="CobW_C"/>
    <property type="match status" value="1"/>
</dbReference>
<gene>
    <name evidence="3" type="ORF">FOB72_24890</name>
</gene>
<name>A0A5P2HB91_9BURK</name>
<proteinExistence type="predicted"/>
<dbReference type="OrthoDB" id="9808822at2"/>
<dbReference type="RefSeq" id="WP_150375323.1">
    <property type="nucleotide sequence ID" value="NZ_CP044067.1"/>
</dbReference>
<dbReference type="GO" id="GO:0005737">
    <property type="term" value="C:cytoplasm"/>
    <property type="evidence" value="ECO:0007669"/>
    <property type="project" value="TreeGrafter"/>
</dbReference>
<dbReference type="InterPro" id="IPR051316">
    <property type="entry name" value="Zinc-reg_GTPase_activator"/>
</dbReference>
<reference evidence="3 4" key="1">
    <citation type="submission" date="2019-09" db="EMBL/GenBank/DDBJ databases">
        <title>FDA dAtabase for Regulatory Grade micrObial Sequences (FDA-ARGOS): Supporting development and validation of Infectious Disease Dx tests.</title>
        <authorList>
            <person name="Sciortino C."/>
            <person name="Tallon L."/>
            <person name="Sadzewicz L."/>
            <person name="Vavikolanu K."/>
            <person name="Mehta A."/>
            <person name="Aluvathingal J."/>
            <person name="Nadendla S."/>
            <person name="Nandy P."/>
            <person name="Geyer C."/>
            <person name="Yan Y."/>
            <person name="Sichtig H."/>
        </authorList>
    </citation>
    <scope>NUCLEOTIDE SEQUENCE [LARGE SCALE GENOMIC DNA]</scope>
    <source>
        <strain evidence="3 4">FDAARGOS_664</strain>
    </source>
</reference>
<dbReference type="Pfam" id="PF02492">
    <property type="entry name" value="cobW"/>
    <property type="match status" value="1"/>
</dbReference>
<sequence length="355" mass="36950">MTTAVRLARGRARIPLTVIGGFLGAGKTTLLNRMLAQMDGVRMALLVNDFGAVNIDAALVQSRSADTISLTNGCVCCQIGDALVDTLAALIEAPQPPEWIVIEASGVSDPWRLAQAGLVDPALTLDGVVVMADAHAIRSHAEDPRMTDVVTGQLAAADVVVLNKMDGRQPDPELDAWIAGHAGKAPIFHATNAEVPLTLLTGIASASMGNPCARHGAGCACDAPDHGGLFESMQLDVADAVFDADAVRALLRNMPGGVLRLKGLVQTNDLGRCEVQFAGKHGSVRRRAGPPPADTRDTRDTRVAQDALIAIGLRGTLPRHALAAAWQACRVDVIGAGPNDRHALALPEMAAAGVP</sequence>
<dbReference type="AlphaFoldDB" id="A0A5P2HB91"/>
<protein>
    <submittedName>
        <fullName evidence="3">GTP-binding protein</fullName>
    </submittedName>
</protein>
<evidence type="ECO:0000259" key="2">
    <source>
        <dbReference type="SMART" id="SM00833"/>
    </source>
</evidence>
<dbReference type="PANTHER" id="PTHR13748:SF62">
    <property type="entry name" value="COBW DOMAIN-CONTAINING PROTEIN"/>
    <property type="match status" value="1"/>
</dbReference>
<accession>A0A5P2HB91</accession>
<dbReference type="InterPro" id="IPR011629">
    <property type="entry name" value="CobW-like_C"/>
</dbReference>
<dbReference type="Gene3D" id="3.40.50.300">
    <property type="entry name" value="P-loop containing nucleotide triphosphate hydrolases"/>
    <property type="match status" value="1"/>
</dbReference>
<evidence type="ECO:0000313" key="3">
    <source>
        <dbReference type="EMBL" id="QET05266.1"/>
    </source>
</evidence>